<proteinExistence type="predicted"/>
<dbReference type="PROSITE" id="PS51635">
    <property type="entry name" value="PNPLA"/>
    <property type="match status" value="1"/>
</dbReference>
<organism evidence="7 8">
    <name type="scientific">Dactylonectria estremocensis</name>
    <dbReference type="NCBI Taxonomy" id="1079267"/>
    <lineage>
        <taxon>Eukaryota</taxon>
        <taxon>Fungi</taxon>
        <taxon>Dikarya</taxon>
        <taxon>Ascomycota</taxon>
        <taxon>Pezizomycotina</taxon>
        <taxon>Sordariomycetes</taxon>
        <taxon>Hypocreomycetidae</taxon>
        <taxon>Hypocreales</taxon>
        <taxon>Nectriaceae</taxon>
        <taxon>Dactylonectria</taxon>
    </lineage>
</organism>
<dbReference type="GO" id="GO:0008270">
    <property type="term" value="F:zinc ion binding"/>
    <property type="evidence" value="ECO:0007669"/>
    <property type="project" value="UniProtKB-KW"/>
</dbReference>
<dbReference type="InterPro" id="IPR016035">
    <property type="entry name" value="Acyl_Trfase/lysoPLipase"/>
</dbReference>
<evidence type="ECO:0000313" key="7">
    <source>
        <dbReference type="EMBL" id="KAH7108641.1"/>
    </source>
</evidence>
<dbReference type="PANTHER" id="PTHR24185">
    <property type="entry name" value="CALCIUM-INDEPENDENT PHOSPHOLIPASE A2-GAMMA"/>
    <property type="match status" value="1"/>
</dbReference>
<keyword evidence="3" id="KW-0862">Zinc</keyword>
<dbReference type="Proteomes" id="UP000717696">
    <property type="component" value="Unassembled WGS sequence"/>
</dbReference>
<comment type="caution">
    <text evidence="7">The sequence shown here is derived from an EMBL/GenBank/DDBJ whole genome shotgun (WGS) entry which is preliminary data.</text>
</comment>
<gene>
    <name evidence="7" type="ORF">B0J13DRAFT_463240</name>
</gene>
<feature type="active site" description="Nucleophile" evidence="5">
    <location>
        <position position="540"/>
    </location>
</feature>
<sequence>MSLCKHTDWLRLRRKGPEAILEISDRPLRLLREIQDPTTSVGIVLLIGGLDKSYALTKLAVGSGHSKSRRSHGEIHLLLSSFSDDAGRQVIIADGDAPTHNRLPTTCKPPSCHEIIEEPFSEIKPGGKIVEVADDIYHRVLSPHVDVVCFFVADIGGIEHALQRLAAWLSNGPSSTSPVYPQFILVVDSRERQELQVALHEMACNEMAAAAREIIEHVRVLTLPNNNSTAGHSNKRLGQGKALQRELLNCLKVSHEVRTRFGYLFSARHIARFLCAGAVGATVVPWEPVDFIATSQEYNDVSSALVTSTLVTHLQNFLKQMSTRDTIEKFAIPVISSSFILNQYSPDSHAFHARDVFRALFRDACAQVQEQFTLLDEWTGQPIIPPNFVDLVEVQMIQQVDECRTIGSSISLHRQQLSQVRAEWSAVKCESTCFSCLRRRPRYALQGCIHSVCEYCVHTFHHKSEEDPWKFCVDQCHLCGADTLGQVIRMTPVTATPRVLSIDGGGARARAPLENLQILEKAIQLPYPVQRNFDFVIGTSSGAMIACALFIKGWSVEDCIQYIDVSMLLAFQRHLFIRLVLLFIGGFPLLPNLVEFLVSLVVDSKYSAERLEMLQRDVYGSSQSIMDSPEANKMGIQVAITLTTTRDAKTNIVTNYNGIGDRDSGSDYHALRPEIGLRNIPLWKFLRGATAAPYYYPPYYIPGVGEFQDGGLMYNNPVSIGLQEVTVLGKDPEQRTLVVSLGTGSVRENDDTRGDESSFRSSFPARLYRVFCKQMAGHCEARGQDNCPNIHRLNIEFDGKQPPLDDVQQSDEIARMVRERALSTPAIAALARELRAEQFLFELDPSRPPQYLNGIYECFGYISCRLRAGDPALKVFMQQLIDNHAFWQCGRRVLPAEFQCDGGMNGYGNFYQEVTFHMPNRQGLFKILLQDGPGKPCNISGSPFTLERLMRQQKLEPWFGTPCNSKRRQLDTGNHFQKKQRRVC</sequence>
<feature type="domain" description="PNPLA" evidence="6">
    <location>
        <begin position="500"/>
        <end position="722"/>
    </location>
</feature>
<keyword evidence="5 7" id="KW-0378">Hydrolase</keyword>
<keyword evidence="7" id="KW-0808">Transferase</keyword>
<reference evidence="7" key="1">
    <citation type="journal article" date="2021" name="Nat. Commun.">
        <title>Genetic determinants of endophytism in the Arabidopsis root mycobiome.</title>
        <authorList>
            <person name="Mesny F."/>
            <person name="Miyauchi S."/>
            <person name="Thiergart T."/>
            <person name="Pickel B."/>
            <person name="Atanasova L."/>
            <person name="Karlsson M."/>
            <person name="Huettel B."/>
            <person name="Barry K.W."/>
            <person name="Haridas S."/>
            <person name="Chen C."/>
            <person name="Bauer D."/>
            <person name="Andreopoulos W."/>
            <person name="Pangilinan J."/>
            <person name="LaButti K."/>
            <person name="Riley R."/>
            <person name="Lipzen A."/>
            <person name="Clum A."/>
            <person name="Drula E."/>
            <person name="Henrissat B."/>
            <person name="Kohler A."/>
            <person name="Grigoriev I.V."/>
            <person name="Martin F.M."/>
            <person name="Hacquard S."/>
        </authorList>
    </citation>
    <scope>NUCLEOTIDE SEQUENCE</scope>
    <source>
        <strain evidence="7">MPI-CAGE-AT-0021</strain>
    </source>
</reference>
<dbReference type="SUPFAM" id="SSF52151">
    <property type="entry name" value="FabD/lysophospholipase-like"/>
    <property type="match status" value="1"/>
</dbReference>
<evidence type="ECO:0000256" key="4">
    <source>
        <dbReference type="ARBA" id="ARBA00023098"/>
    </source>
</evidence>
<dbReference type="Gene3D" id="3.40.1090.10">
    <property type="entry name" value="Cytosolic phospholipase A2 catalytic domain"/>
    <property type="match status" value="1"/>
</dbReference>
<feature type="short sequence motif" description="GXSXG" evidence="5">
    <location>
        <begin position="538"/>
        <end position="542"/>
    </location>
</feature>
<dbReference type="GO" id="GO:0016740">
    <property type="term" value="F:transferase activity"/>
    <property type="evidence" value="ECO:0007669"/>
    <property type="project" value="UniProtKB-KW"/>
</dbReference>
<evidence type="ECO:0000256" key="3">
    <source>
        <dbReference type="ARBA" id="ARBA00022833"/>
    </source>
</evidence>
<dbReference type="InterPro" id="IPR002641">
    <property type="entry name" value="PNPLA_dom"/>
</dbReference>
<dbReference type="AlphaFoldDB" id="A0A9P9CXH8"/>
<protein>
    <submittedName>
        <fullName evidence="7">Acyl transferase/acyl hydrolase/lysophospholipase</fullName>
    </submittedName>
</protein>
<dbReference type="GO" id="GO:0047499">
    <property type="term" value="F:calcium-independent phospholipase A2 activity"/>
    <property type="evidence" value="ECO:0007669"/>
    <property type="project" value="TreeGrafter"/>
</dbReference>
<keyword evidence="8" id="KW-1185">Reference proteome</keyword>
<keyword evidence="1" id="KW-0479">Metal-binding</keyword>
<keyword evidence="4 5" id="KW-0443">Lipid metabolism</keyword>
<keyword evidence="2" id="KW-0863">Zinc-finger</keyword>
<dbReference type="GO" id="GO:0016020">
    <property type="term" value="C:membrane"/>
    <property type="evidence" value="ECO:0007669"/>
    <property type="project" value="TreeGrafter"/>
</dbReference>
<feature type="active site" description="Proton acceptor" evidence="5">
    <location>
        <position position="709"/>
    </location>
</feature>
<evidence type="ECO:0000256" key="5">
    <source>
        <dbReference type="PROSITE-ProRule" id="PRU01161"/>
    </source>
</evidence>
<evidence type="ECO:0000256" key="1">
    <source>
        <dbReference type="ARBA" id="ARBA00022723"/>
    </source>
</evidence>
<dbReference type="PANTHER" id="PTHR24185:SF8">
    <property type="entry name" value="PNPLA DOMAIN-CONTAINING PROTEIN"/>
    <property type="match status" value="1"/>
</dbReference>
<dbReference type="PROSITE" id="PS00518">
    <property type="entry name" value="ZF_RING_1"/>
    <property type="match status" value="1"/>
</dbReference>
<dbReference type="OrthoDB" id="4766886at2759"/>
<evidence type="ECO:0000259" key="6">
    <source>
        <dbReference type="PROSITE" id="PS51635"/>
    </source>
</evidence>
<dbReference type="GO" id="GO:0019369">
    <property type="term" value="P:arachidonate metabolic process"/>
    <property type="evidence" value="ECO:0007669"/>
    <property type="project" value="TreeGrafter"/>
</dbReference>
<name>A0A9P9CXH8_9HYPO</name>
<dbReference type="GO" id="GO:0046486">
    <property type="term" value="P:glycerolipid metabolic process"/>
    <property type="evidence" value="ECO:0007669"/>
    <property type="project" value="UniProtKB-ARBA"/>
</dbReference>
<dbReference type="InterPro" id="IPR017907">
    <property type="entry name" value="Znf_RING_CS"/>
</dbReference>
<dbReference type="GO" id="GO:0016042">
    <property type="term" value="P:lipid catabolic process"/>
    <property type="evidence" value="ECO:0007669"/>
    <property type="project" value="UniProtKB-UniRule"/>
</dbReference>
<dbReference type="Pfam" id="PF01734">
    <property type="entry name" value="Patatin"/>
    <property type="match status" value="1"/>
</dbReference>
<accession>A0A9P9CXH8</accession>
<evidence type="ECO:0000256" key="2">
    <source>
        <dbReference type="ARBA" id="ARBA00022771"/>
    </source>
</evidence>
<evidence type="ECO:0000313" key="8">
    <source>
        <dbReference type="Proteomes" id="UP000717696"/>
    </source>
</evidence>
<dbReference type="EMBL" id="JAGMUU010000093">
    <property type="protein sequence ID" value="KAH7108641.1"/>
    <property type="molecule type" value="Genomic_DNA"/>
</dbReference>
<keyword evidence="5" id="KW-0442">Lipid degradation</keyword>
<feature type="short sequence motif" description="DGA/G" evidence="5">
    <location>
        <begin position="709"/>
        <end position="711"/>
    </location>
</feature>
<comment type="caution">
    <text evidence="5">Lacks conserved residue(s) required for the propagation of feature annotation.</text>
</comment>
<dbReference type="CDD" id="cd07199">
    <property type="entry name" value="Pat17_PNPLA8_PNPLA9_like"/>
    <property type="match status" value="1"/>
</dbReference>